<dbReference type="Gene3D" id="3.40.50.2300">
    <property type="match status" value="1"/>
</dbReference>
<dbReference type="InterPro" id="IPR011006">
    <property type="entry name" value="CheY-like_superfamily"/>
</dbReference>
<keyword evidence="3" id="KW-0805">Transcription regulation</keyword>
<name>A0ABS4MC08_9LACO</name>
<dbReference type="PROSITE" id="PS50110">
    <property type="entry name" value="RESPONSE_REGULATORY"/>
    <property type="match status" value="1"/>
</dbReference>
<gene>
    <name evidence="10" type="ORF">J2Z60_000058</name>
</gene>
<evidence type="ECO:0000313" key="11">
    <source>
        <dbReference type="Proteomes" id="UP001519292"/>
    </source>
</evidence>
<dbReference type="SMART" id="SM00448">
    <property type="entry name" value="REC"/>
    <property type="match status" value="1"/>
</dbReference>
<dbReference type="RefSeq" id="WP_209685194.1">
    <property type="nucleotide sequence ID" value="NZ_JAGGLU010000001.1"/>
</dbReference>
<evidence type="ECO:0000256" key="1">
    <source>
        <dbReference type="ARBA" id="ARBA00022553"/>
    </source>
</evidence>
<dbReference type="Pfam" id="PF00486">
    <property type="entry name" value="Trans_reg_C"/>
    <property type="match status" value="1"/>
</dbReference>
<feature type="domain" description="OmpR/PhoB-type" evidence="9">
    <location>
        <begin position="124"/>
        <end position="221"/>
    </location>
</feature>
<comment type="caution">
    <text evidence="10">The sequence shown here is derived from an EMBL/GenBank/DDBJ whole genome shotgun (WGS) entry which is preliminary data.</text>
</comment>
<protein>
    <submittedName>
        <fullName evidence="10">DNA-binding response OmpR family regulator</fullName>
    </submittedName>
</protein>
<evidence type="ECO:0000256" key="5">
    <source>
        <dbReference type="ARBA" id="ARBA00023163"/>
    </source>
</evidence>
<dbReference type="GO" id="GO:0003677">
    <property type="term" value="F:DNA binding"/>
    <property type="evidence" value="ECO:0007669"/>
    <property type="project" value="UniProtKB-KW"/>
</dbReference>
<evidence type="ECO:0000256" key="3">
    <source>
        <dbReference type="ARBA" id="ARBA00023015"/>
    </source>
</evidence>
<dbReference type="Gene3D" id="6.10.250.690">
    <property type="match status" value="1"/>
</dbReference>
<dbReference type="Pfam" id="PF00072">
    <property type="entry name" value="Response_reg"/>
    <property type="match status" value="1"/>
</dbReference>
<evidence type="ECO:0000256" key="6">
    <source>
        <dbReference type="PROSITE-ProRule" id="PRU00169"/>
    </source>
</evidence>
<keyword evidence="1 6" id="KW-0597">Phosphoprotein</keyword>
<sequence>MKILIAEDEPQLSKVLVAAMTHVNYDVDAVYNGKEAVELAGKNSYDIIILDIMMPVMDGITALKKIRASGDKTYILMLTAKAEVDDRVTGLDSGADDYLTKPFSLKELLARLRSKERREDDFTPTELEFGDLSLNTEEQELISHNSIRLNNKETQLMNYLMLNKDKSLSTEDIFNHVWKNEDNVNSDIVWIYISYLRSKLESIQSKVQIIGEKGGSFTIIDR</sequence>
<dbReference type="InterPro" id="IPR001789">
    <property type="entry name" value="Sig_transdc_resp-reg_receiver"/>
</dbReference>
<feature type="modified residue" description="4-aspartylphosphate" evidence="6">
    <location>
        <position position="51"/>
    </location>
</feature>
<dbReference type="Gene3D" id="1.10.10.10">
    <property type="entry name" value="Winged helix-like DNA-binding domain superfamily/Winged helix DNA-binding domain"/>
    <property type="match status" value="1"/>
</dbReference>
<dbReference type="PROSITE" id="PS51755">
    <property type="entry name" value="OMPR_PHOB"/>
    <property type="match status" value="1"/>
</dbReference>
<dbReference type="InterPro" id="IPR001867">
    <property type="entry name" value="OmpR/PhoB-type_DNA-bd"/>
</dbReference>
<proteinExistence type="predicted"/>
<dbReference type="CDD" id="cd00383">
    <property type="entry name" value="trans_reg_C"/>
    <property type="match status" value="1"/>
</dbReference>
<evidence type="ECO:0000259" key="9">
    <source>
        <dbReference type="PROSITE" id="PS51755"/>
    </source>
</evidence>
<keyword evidence="4 7" id="KW-0238">DNA-binding</keyword>
<keyword evidence="11" id="KW-1185">Reference proteome</keyword>
<organism evidence="10 11">
    <name type="scientific">Lactobacillus colini</name>
    <dbReference type="NCBI Taxonomy" id="1819254"/>
    <lineage>
        <taxon>Bacteria</taxon>
        <taxon>Bacillati</taxon>
        <taxon>Bacillota</taxon>
        <taxon>Bacilli</taxon>
        <taxon>Lactobacillales</taxon>
        <taxon>Lactobacillaceae</taxon>
        <taxon>Lactobacillus</taxon>
    </lineage>
</organism>
<evidence type="ECO:0000259" key="8">
    <source>
        <dbReference type="PROSITE" id="PS50110"/>
    </source>
</evidence>
<feature type="domain" description="Response regulatory" evidence="8">
    <location>
        <begin position="2"/>
        <end position="116"/>
    </location>
</feature>
<dbReference type="Proteomes" id="UP001519292">
    <property type="component" value="Unassembled WGS sequence"/>
</dbReference>
<dbReference type="SUPFAM" id="SSF52172">
    <property type="entry name" value="CheY-like"/>
    <property type="match status" value="1"/>
</dbReference>
<evidence type="ECO:0000256" key="2">
    <source>
        <dbReference type="ARBA" id="ARBA00023012"/>
    </source>
</evidence>
<dbReference type="EMBL" id="JAGGLU010000001">
    <property type="protein sequence ID" value="MBP2056896.1"/>
    <property type="molecule type" value="Genomic_DNA"/>
</dbReference>
<keyword evidence="5" id="KW-0804">Transcription</keyword>
<evidence type="ECO:0000256" key="4">
    <source>
        <dbReference type="ARBA" id="ARBA00023125"/>
    </source>
</evidence>
<reference evidence="10 11" key="1">
    <citation type="submission" date="2021-03" db="EMBL/GenBank/DDBJ databases">
        <title>Genomic Encyclopedia of Type Strains, Phase IV (KMG-IV): sequencing the most valuable type-strain genomes for metagenomic binning, comparative biology and taxonomic classification.</title>
        <authorList>
            <person name="Goeker M."/>
        </authorList>
    </citation>
    <scope>NUCLEOTIDE SEQUENCE [LARGE SCALE GENOMIC DNA]</scope>
    <source>
        <strain evidence="10 11">DSM 101872</strain>
    </source>
</reference>
<keyword evidence="2" id="KW-0902">Two-component regulatory system</keyword>
<dbReference type="PANTHER" id="PTHR48111">
    <property type="entry name" value="REGULATOR OF RPOS"/>
    <property type="match status" value="1"/>
</dbReference>
<evidence type="ECO:0000313" key="10">
    <source>
        <dbReference type="EMBL" id="MBP2056896.1"/>
    </source>
</evidence>
<feature type="DNA-binding region" description="OmpR/PhoB-type" evidence="7">
    <location>
        <begin position="124"/>
        <end position="221"/>
    </location>
</feature>
<evidence type="ECO:0000256" key="7">
    <source>
        <dbReference type="PROSITE-ProRule" id="PRU01091"/>
    </source>
</evidence>
<dbReference type="InterPro" id="IPR036388">
    <property type="entry name" value="WH-like_DNA-bd_sf"/>
</dbReference>
<dbReference type="InterPro" id="IPR039420">
    <property type="entry name" value="WalR-like"/>
</dbReference>
<dbReference type="PANTHER" id="PTHR48111:SF22">
    <property type="entry name" value="REGULATOR OF RPOS"/>
    <property type="match status" value="1"/>
</dbReference>
<accession>A0ABS4MC08</accession>
<dbReference type="SMART" id="SM00862">
    <property type="entry name" value="Trans_reg_C"/>
    <property type="match status" value="1"/>
</dbReference>